<accession>A0A0G1VRG4</accession>
<dbReference type="Gene3D" id="3.40.50.150">
    <property type="entry name" value="Vaccinia Virus protein VP39"/>
    <property type="match status" value="1"/>
</dbReference>
<proteinExistence type="predicted"/>
<dbReference type="AlphaFoldDB" id="A0A0G1VRG4"/>
<sequence>MGGGNSTLYWARQAKSVISIEDDEKWFSVIKPQLPDNAKMFLCNEFYLNQIKNYGLFDIIFVDSDDKFRVQSTIASVDHVREGGMIILDNSDMYPQAAEFLRGKGFTQIDFFGFAPQVSYVSVTSIFFKILNFPMKYQKRPVFSHARGVTWDRTELMHIPLKDFLSVSE</sequence>
<organism evidence="1 2">
    <name type="scientific">Candidatus Kaiserbacteria bacterium GW2011_GWA2_49_19</name>
    <dbReference type="NCBI Taxonomy" id="1618669"/>
    <lineage>
        <taxon>Bacteria</taxon>
        <taxon>Candidatus Kaiseribacteriota</taxon>
    </lineage>
</organism>
<dbReference type="InterPro" id="IPR029063">
    <property type="entry name" value="SAM-dependent_MTases_sf"/>
</dbReference>
<comment type="caution">
    <text evidence="1">The sequence shown here is derived from an EMBL/GenBank/DDBJ whole genome shotgun (WGS) entry which is preliminary data.</text>
</comment>
<evidence type="ECO:0000313" key="1">
    <source>
        <dbReference type="EMBL" id="KKW09093.1"/>
    </source>
</evidence>
<gene>
    <name evidence="1" type="ORF">UY44_C0005G0010</name>
</gene>
<dbReference type="EMBL" id="LCPZ01000005">
    <property type="protein sequence ID" value="KKW09093.1"/>
    <property type="molecule type" value="Genomic_DNA"/>
</dbReference>
<evidence type="ECO:0000313" key="2">
    <source>
        <dbReference type="Proteomes" id="UP000033965"/>
    </source>
</evidence>
<dbReference type="Proteomes" id="UP000033965">
    <property type="component" value="Unassembled WGS sequence"/>
</dbReference>
<reference evidence="1 2" key="1">
    <citation type="journal article" date="2015" name="Nature">
        <title>rRNA introns, odd ribosomes, and small enigmatic genomes across a large radiation of phyla.</title>
        <authorList>
            <person name="Brown C.T."/>
            <person name="Hug L.A."/>
            <person name="Thomas B.C."/>
            <person name="Sharon I."/>
            <person name="Castelle C.J."/>
            <person name="Singh A."/>
            <person name="Wilkins M.J."/>
            <person name="Williams K.H."/>
            <person name="Banfield J.F."/>
        </authorList>
    </citation>
    <scope>NUCLEOTIDE SEQUENCE [LARGE SCALE GENOMIC DNA]</scope>
</reference>
<protein>
    <submittedName>
        <fullName evidence="1">Uncharacterized protein</fullName>
    </submittedName>
</protein>
<dbReference type="SUPFAM" id="SSF53335">
    <property type="entry name" value="S-adenosyl-L-methionine-dependent methyltransferases"/>
    <property type="match status" value="1"/>
</dbReference>
<name>A0A0G1VRG4_9BACT</name>